<dbReference type="OrthoDB" id="4062651at2759"/>
<evidence type="ECO:0000313" key="7">
    <source>
        <dbReference type="Proteomes" id="UP000054560"/>
    </source>
</evidence>
<evidence type="ECO:0000256" key="3">
    <source>
        <dbReference type="PROSITE-ProRule" id="PRU10141"/>
    </source>
</evidence>
<dbReference type="GO" id="GO:0005886">
    <property type="term" value="C:plasma membrane"/>
    <property type="evidence" value="ECO:0007669"/>
    <property type="project" value="TreeGrafter"/>
</dbReference>
<keyword evidence="3" id="KW-0067">ATP-binding</keyword>
<dbReference type="Gene3D" id="1.10.510.10">
    <property type="entry name" value="Transferase(Phosphotransferase) domain 1"/>
    <property type="match status" value="1"/>
</dbReference>
<keyword evidence="6" id="KW-0808">Transferase</keyword>
<evidence type="ECO:0000256" key="2">
    <source>
        <dbReference type="ARBA" id="ARBA00051243"/>
    </source>
</evidence>
<dbReference type="Proteomes" id="UP000054560">
    <property type="component" value="Unassembled WGS sequence"/>
</dbReference>
<proteinExistence type="predicted"/>
<dbReference type="PROSITE" id="PS50011">
    <property type="entry name" value="PROTEIN_KINASE_DOM"/>
    <property type="match status" value="1"/>
</dbReference>
<gene>
    <name evidence="6" type="ORF">SARC_11314</name>
</gene>
<evidence type="ECO:0000256" key="1">
    <source>
        <dbReference type="ARBA" id="ARBA00004167"/>
    </source>
</evidence>
<dbReference type="RefSeq" id="XP_014150077.1">
    <property type="nucleotide sequence ID" value="XM_014294602.1"/>
</dbReference>
<feature type="domain" description="Protein kinase" evidence="5">
    <location>
        <begin position="103"/>
        <end position="412"/>
    </location>
</feature>
<dbReference type="InterPro" id="IPR017441">
    <property type="entry name" value="Protein_kinase_ATP_BS"/>
</dbReference>
<evidence type="ECO:0000313" key="6">
    <source>
        <dbReference type="EMBL" id="KNC76175.1"/>
    </source>
</evidence>
<protein>
    <submittedName>
        <fullName evidence="6">TK protein kinase</fullName>
    </submittedName>
</protein>
<dbReference type="InterPro" id="IPR011009">
    <property type="entry name" value="Kinase-like_dom_sf"/>
</dbReference>
<evidence type="ECO:0000259" key="5">
    <source>
        <dbReference type="PROSITE" id="PS50011"/>
    </source>
</evidence>
<dbReference type="InterPro" id="IPR008266">
    <property type="entry name" value="Tyr_kinase_AS"/>
</dbReference>
<comment type="subcellular location">
    <subcellularLocation>
        <location evidence="1">Membrane</location>
        <topology evidence="1">Single-pass membrane protein</topology>
    </subcellularLocation>
</comment>
<dbReference type="SUPFAM" id="SSF56112">
    <property type="entry name" value="Protein kinase-like (PK-like)"/>
    <property type="match status" value="1"/>
</dbReference>
<dbReference type="PRINTS" id="PR00109">
    <property type="entry name" value="TYRKINASE"/>
</dbReference>
<keyword evidence="3" id="KW-0547">Nucleotide-binding</keyword>
<keyword evidence="6" id="KW-0418">Kinase</keyword>
<dbReference type="InterPro" id="IPR020635">
    <property type="entry name" value="Tyr_kinase_cat_dom"/>
</dbReference>
<comment type="catalytic activity">
    <reaction evidence="2">
        <text>L-tyrosyl-[protein] + ATP = O-phospho-L-tyrosyl-[protein] + ADP + H(+)</text>
        <dbReference type="Rhea" id="RHEA:10596"/>
        <dbReference type="Rhea" id="RHEA-COMP:10136"/>
        <dbReference type="Rhea" id="RHEA-COMP:20101"/>
        <dbReference type="ChEBI" id="CHEBI:15378"/>
        <dbReference type="ChEBI" id="CHEBI:30616"/>
        <dbReference type="ChEBI" id="CHEBI:46858"/>
        <dbReference type="ChEBI" id="CHEBI:61978"/>
        <dbReference type="ChEBI" id="CHEBI:456216"/>
        <dbReference type="EC" id="2.7.10.1"/>
    </reaction>
</comment>
<feature type="non-terminal residue" evidence="6">
    <location>
        <position position="1"/>
    </location>
</feature>
<dbReference type="CDD" id="cd00192">
    <property type="entry name" value="PTKc"/>
    <property type="match status" value="1"/>
</dbReference>
<dbReference type="SMART" id="SM00219">
    <property type="entry name" value="TyrKc"/>
    <property type="match status" value="1"/>
</dbReference>
<dbReference type="GO" id="GO:0007169">
    <property type="term" value="P:cell surface receptor protein tyrosine kinase signaling pathway"/>
    <property type="evidence" value="ECO:0007669"/>
    <property type="project" value="TreeGrafter"/>
</dbReference>
<keyword evidence="4" id="KW-0812">Transmembrane</keyword>
<feature type="non-terminal residue" evidence="6">
    <location>
        <position position="452"/>
    </location>
</feature>
<dbReference type="GO" id="GO:0005524">
    <property type="term" value="F:ATP binding"/>
    <property type="evidence" value="ECO:0007669"/>
    <property type="project" value="UniProtKB-UniRule"/>
</dbReference>
<organism evidence="6 7">
    <name type="scientific">Sphaeroforma arctica JP610</name>
    <dbReference type="NCBI Taxonomy" id="667725"/>
    <lineage>
        <taxon>Eukaryota</taxon>
        <taxon>Ichthyosporea</taxon>
        <taxon>Ichthyophonida</taxon>
        <taxon>Sphaeroforma</taxon>
    </lineage>
</organism>
<dbReference type="GeneID" id="25911818"/>
<dbReference type="GO" id="GO:0004714">
    <property type="term" value="F:transmembrane receptor protein tyrosine kinase activity"/>
    <property type="evidence" value="ECO:0007669"/>
    <property type="project" value="UniProtKB-EC"/>
</dbReference>
<feature type="transmembrane region" description="Helical" evidence="4">
    <location>
        <begin position="29"/>
        <end position="53"/>
    </location>
</feature>
<dbReference type="InterPro" id="IPR050122">
    <property type="entry name" value="RTK"/>
</dbReference>
<dbReference type="Pfam" id="PF07714">
    <property type="entry name" value="PK_Tyr_Ser-Thr"/>
    <property type="match status" value="2"/>
</dbReference>
<dbReference type="InterPro" id="IPR001245">
    <property type="entry name" value="Ser-Thr/Tyr_kinase_cat_dom"/>
</dbReference>
<sequence length="452" mass="50695">VATGTNITANSALGVDPTSPFEATSSSSLPIIIGVVVGVLLLVAVIGAGLCWYRRKSREHIELLKPMPEGFTPEIFSQVDDEGQIHLRDLYRQMNRDIPPEILYRQEVIGQGAFGKVYRGVLYENKTFSAVAIKEVQDATGDNAMELLDEANLMRRLHHSCIVSCIGICSETRKPGEPGYIEPESVGAKDDEHTHVAMTTGEEREVEVDPMLNVIRVSIVLEFLPCGDLKDYLDKNTINMTEKLWYVQQMARGMAYLEREGIVHRDLAARNCMLGTGGPASFGFPYLKVSDFGLSRQIRDDKSYYTMTHQGKVPARWLPPESYRLLKFSSKSDAWAFGVTTWEIFSNGKIPYENMNLALVLEQLENCVLRLSCPQGCPDDVFNDLMMNTWANAPDDRPDFQQLMNCATHKMKMYSDVFCEVVMVEEETGDITIMPVDEPNFDDAMGDNEVSL</sequence>
<evidence type="ECO:0000256" key="4">
    <source>
        <dbReference type="SAM" id="Phobius"/>
    </source>
</evidence>
<name>A0A0L0FHF2_9EUKA</name>
<dbReference type="PROSITE" id="PS00107">
    <property type="entry name" value="PROTEIN_KINASE_ATP"/>
    <property type="match status" value="1"/>
</dbReference>
<dbReference type="PANTHER" id="PTHR24416:SF611">
    <property type="entry name" value="TYROSINE-PROTEIN KINASE TRANSMEMBRANE RECEPTOR ROR"/>
    <property type="match status" value="1"/>
</dbReference>
<dbReference type="STRING" id="667725.A0A0L0FHF2"/>
<accession>A0A0L0FHF2</accession>
<reference evidence="6 7" key="1">
    <citation type="submission" date="2011-02" db="EMBL/GenBank/DDBJ databases">
        <title>The Genome Sequence of Sphaeroforma arctica JP610.</title>
        <authorList>
            <consortium name="The Broad Institute Genome Sequencing Platform"/>
            <person name="Russ C."/>
            <person name="Cuomo C."/>
            <person name="Young S.K."/>
            <person name="Zeng Q."/>
            <person name="Gargeya S."/>
            <person name="Alvarado L."/>
            <person name="Berlin A."/>
            <person name="Chapman S.B."/>
            <person name="Chen Z."/>
            <person name="Freedman E."/>
            <person name="Gellesch M."/>
            <person name="Goldberg J."/>
            <person name="Griggs A."/>
            <person name="Gujja S."/>
            <person name="Heilman E."/>
            <person name="Heiman D."/>
            <person name="Howarth C."/>
            <person name="Mehta T."/>
            <person name="Neiman D."/>
            <person name="Pearson M."/>
            <person name="Roberts A."/>
            <person name="Saif S."/>
            <person name="Shea T."/>
            <person name="Shenoy N."/>
            <person name="Sisk P."/>
            <person name="Stolte C."/>
            <person name="Sykes S."/>
            <person name="White J."/>
            <person name="Yandava C."/>
            <person name="Burger G."/>
            <person name="Gray M.W."/>
            <person name="Holland P.W.H."/>
            <person name="King N."/>
            <person name="Lang F.B.F."/>
            <person name="Roger A.J."/>
            <person name="Ruiz-Trillo I."/>
            <person name="Haas B."/>
            <person name="Nusbaum C."/>
            <person name="Birren B."/>
        </authorList>
    </citation>
    <scope>NUCLEOTIDE SEQUENCE [LARGE SCALE GENOMIC DNA]</scope>
    <source>
        <strain evidence="6 7">JP610</strain>
    </source>
</reference>
<dbReference type="EMBL" id="KQ243220">
    <property type="protein sequence ID" value="KNC76175.1"/>
    <property type="molecule type" value="Genomic_DNA"/>
</dbReference>
<keyword evidence="7" id="KW-1185">Reference proteome</keyword>
<dbReference type="InterPro" id="IPR000719">
    <property type="entry name" value="Prot_kinase_dom"/>
</dbReference>
<keyword evidence="4" id="KW-0472">Membrane</keyword>
<dbReference type="AlphaFoldDB" id="A0A0L0FHF2"/>
<dbReference type="PROSITE" id="PS00109">
    <property type="entry name" value="PROTEIN_KINASE_TYR"/>
    <property type="match status" value="1"/>
</dbReference>
<keyword evidence="4" id="KW-1133">Transmembrane helix</keyword>
<feature type="binding site" evidence="3">
    <location>
        <position position="134"/>
    </location>
    <ligand>
        <name>ATP</name>
        <dbReference type="ChEBI" id="CHEBI:30616"/>
    </ligand>
</feature>
<dbReference type="GO" id="GO:0043235">
    <property type="term" value="C:receptor complex"/>
    <property type="evidence" value="ECO:0007669"/>
    <property type="project" value="TreeGrafter"/>
</dbReference>
<dbReference type="Gene3D" id="3.30.200.20">
    <property type="entry name" value="Phosphorylase Kinase, domain 1"/>
    <property type="match status" value="1"/>
</dbReference>
<dbReference type="PANTHER" id="PTHR24416">
    <property type="entry name" value="TYROSINE-PROTEIN KINASE RECEPTOR"/>
    <property type="match status" value="1"/>
</dbReference>
<dbReference type="eggNOG" id="KOG0194">
    <property type="taxonomic scope" value="Eukaryota"/>
</dbReference>